<dbReference type="GO" id="GO:0005737">
    <property type="term" value="C:cytoplasm"/>
    <property type="evidence" value="ECO:0007669"/>
    <property type="project" value="TreeGrafter"/>
</dbReference>
<feature type="compositionally biased region" description="Polar residues" evidence="5">
    <location>
        <begin position="342"/>
        <end position="351"/>
    </location>
</feature>
<evidence type="ECO:0000313" key="8">
    <source>
        <dbReference type="Ensembl" id="ENSGWIP00000018624.1"/>
    </source>
</evidence>
<dbReference type="InterPro" id="IPR011993">
    <property type="entry name" value="PH-like_dom_sf"/>
</dbReference>
<dbReference type="Proteomes" id="UP000694680">
    <property type="component" value="Chromosome 2"/>
</dbReference>
<feature type="region of interest" description="Disordered" evidence="5">
    <location>
        <begin position="332"/>
        <end position="371"/>
    </location>
</feature>
<dbReference type="GO" id="GO:0005085">
    <property type="term" value="F:guanyl-nucleotide exchange factor activity"/>
    <property type="evidence" value="ECO:0007669"/>
    <property type="project" value="UniProtKB-KW"/>
</dbReference>
<name>A0A8C5EKI4_GOUWI</name>
<dbReference type="InterPro" id="IPR032409">
    <property type="entry name" value="GEF6/7_CC"/>
</dbReference>
<dbReference type="CDD" id="cd01225">
    <property type="entry name" value="PH_Cool_Pix"/>
    <property type="match status" value="1"/>
</dbReference>
<reference evidence="8" key="3">
    <citation type="submission" date="2025-09" db="UniProtKB">
        <authorList>
            <consortium name="Ensembl"/>
        </authorList>
    </citation>
    <scope>IDENTIFICATION</scope>
</reference>
<dbReference type="PANTHER" id="PTHR46026">
    <property type="entry name" value="RHO-TYPE GUANINE NUCLEOTIDE EXCHANGE FACTOR, ISOFORM F"/>
    <property type="match status" value="1"/>
</dbReference>
<evidence type="ECO:0000256" key="1">
    <source>
        <dbReference type="ARBA" id="ARBA00004510"/>
    </source>
</evidence>
<evidence type="ECO:0000256" key="5">
    <source>
        <dbReference type="SAM" id="MobiDB-lite"/>
    </source>
</evidence>
<dbReference type="FunFam" id="2.30.29.30:FF:000094">
    <property type="entry name" value="Rho guanine nucleotide exchange factor 7"/>
    <property type="match status" value="1"/>
</dbReference>
<evidence type="ECO:0000256" key="4">
    <source>
        <dbReference type="SAM" id="Coils"/>
    </source>
</evidence>
<dbReference type="FunFam" id="1.20.900.10:FF:000016">
    <property type="entry name" value="Rho guanine nucleotide exchange factor 6"/>
    <property type="match status" value="1"/>
</dbReference>
<dbReference type="Gene3D" id="1.20.900.10">
    <property type="entry name" value="Dbl homology (DH) domain"/>
    <property type="match status" value="1"/>
</dbReference>
<gene>
    <name evidence="8" type="primary">LOC114476231</name>
</gene>
<dbReference type="GO" id="GO:0030027">
    <property type="term" value="C:lamellipodium"/>
    <property type="evidence" value="ECO:0007669"/>
    <property type="project" value="TreeGrafter"/>
</dbReference>
<dbReference type="InterPro" id="IPR000219">
    <property type="entry name" value="DH_dom"/>
</dbReference>
<dbReference type="PROSITE" id="PS50010">
    <property type="entry name" value="DH_2"/>
    <property type="match status" value="1"/>
</dbReference>
<evidence type="ECO:0000313" key="9">
    <source>
        <dbReference type="Proteomes" id="UP000694680"/>
    </source>
</evidence>
<evidence type="ECO:0000256" key="3">
    <source>
        <dbReference type="ARBA" id="ARBA00023273"/>
    </source>
</evidence>
<dbReference type="Gene3D" id="2.30.29.30">
    <property type="entry name" value="Pleckstrin-homology domain (PH domain)/Phosphotyrosine-binding domain (PTB)"/>
    <property type="match status" value="1"/>
</dbReference>
<keyword evidence="9" id="KW-1185">Reference proteome</keyword>
<dbReference type="PROSITE" id="PS50003">
    <property type="entry name" value="PH_DOMAIN"/>
    <property type="match status" value="1"/>
</dbReference>
<keyword evidence="4" id="KW-0175">Coiled coil</keyword>
<evidence type="ECO:0000259" key="6">
    <source>
        <dbReference type="PROSITE" id="PS50003"/>
    </source>
</evidence>
<dbReference type="CDD" id="cd00160">
    <property type="entry name" value="RhoGEF"/>
    <property type="match status" value="1"/>
</dbReference>
<dbReference type="AlphaFoldDB" id="A0A8C5EKI4"/>
<reference evidence="8" key="2">
    <citation type="submission" date="2025-08" db="UniProtKB">
        <authorList>
            <consortium name="Ensembl"/>
        </authorList>
    </citation>
    <scope>IDENTIFICATION</scope>
</reference>
<evidence type="ECO:0000259" key="7">
    <source>
        <dbReference type="PROSITE" id="PS50010"/>
    </source>
</evidence>
<dbReference type="GO" id="GO:0030032">
    <property type="term" value="P:lamellipodium assembly"/>
    <property type="evidence" value="ECO:0007669"/>
    <property type="project" value="TreeGrafter"/>
</dbReference>
<dbReference type="Pfam" id="PF16523">
    <property type="entry name" value="betaPIX_CC"/>
    <property type="match status" value="1"/>
</dbReference>
<feature type="domain" description="DH" evidence="7">
    <location>
        <begin position="23"/>
        <end position="203"/>
    </location>
</feature>
<feature type="compositionally biased region" description="Basic residues" evidence="5">
    <location>
        <begin position="352"/>
        <end position="364"/>
    </location>
</feature>
<dbReference type="Pfam" id="PF00621">
    <property type="entry name" value="RhoGEF"/>
    <property type="match status" value="1"/>
</dbReference>
<protein>
    <submittedName>
        <fullName evidence="8">Rho guanine nucleotide exchange factor 7-like</fullName>
    </submittedName>
</protein>
<accession>A0A8C5EKI4</accession>
<sequence length="488" mass="56302">CLLFNLVVLTLLFYLFYFVSLGEQLKVLQNILEAESEYSRELQSLLGTYLRSLHPTDRLCSVDIGHIQSNLEEISTFQQMLVQSLEEHTKLPESQQRIGGFFLSLMPQMKIIYVAYCSNHPLAVSVLTQHSEELGEYMESKGASSPGILTLTTNLSKPFTRLERYPTLLKELDRHMEEQHTDRVDLHASMGAFKNLAAQCQEVRKKKDLELQILTEPIRNWEGDDIRTLGPVLHMSQVAVHTQTCQEANERYLVLFPHTLLLLSASLRMSGFIYQGRMPLTGMLISRIEDGENLKNAFEISGSQCERIQVACNSQRDLQDWLDLLTKHTHNQSVHTRKPQSVCHTDQSKSPKNMKKLLPKRKPERKASEEDFTVRKSTAALEEDAQILKVIEAYCTSAKTRKDVQVLFPEEEKIIVEETRSNGQTVVEERSLVDTVYSLKDEVLELKQDNKRMKRTLEEELRARKELERIIRRVLKNMNDPTWDETNL</sequence>
<keyword evidence="2" id="KW-0344">Guanine-nucleotide releasing factor</keyword>
<dbReference type="InterPro" id="IPR001849">
    <property type="entry name" value="PH_domain"/>
</dbReference>
<dbReference type="InterPro" id="IPR046376">
    <property type="entry name" value="PH_Cool_Pix"/>
</dbReference>
<reference evidence="8" key="1">
    <citation type="submission" date="2020-06" db="EMBL/GenBank/DDBJ databases">
        <authorList>
            <consortium name="Wellcome Sanger Institute Data Sharing"/>
        </authorList>
    </citation>
    <scope>NUCLEOTIDE SEQUENCE [LARGE SCALE GENOMIC DNA]</scope>
</reference>
<feature type="coiled-coil region" evidence="4">
    <location>
        <begin position="436"/>
        <end position="477"/>
    </location>
</feature>
<keyword evidence="3" id="KW-0966">Cell projection</keyword>
<evidence type="ECO:0000256" key="2">
    <source>
        <dbReference type="ARBA" id="ARBA00022658"/>
    </source>
</evidence>
<dbReference type="SUPFAM" id="SSF50729">
    <property type="entry name" value="PH domain-like"/>
    <property type="match status" value="1"/>
</dbReference>
<feature type="domain" description="PH" evidence="6">
    <location>
        <begin position="225"/>
        <end position="330"/>
    </location>
</feature>
<dbReference type="Gene3D" id="1.20.5.390">
    <property type="entry name" value="L1 transposable element, trimerization domain"/>
    <property type="match status" value="1"/>
</dbReference>
<dbReference type="Pfam" id="PF00169">
    <property type="entry name" value="PH"/>
    <property type="match status" value="1"/>
</dbReference>
<dbReference type="InterPro" id="IPR035899">
    <property type="entry name" value="DBL_dom_sf"/>
</dbReference>
<dbReference type="Ensembl" id="ENSGWIT00000020513.1">
    <property type="protein sequence ID" value="ENSGWIP00000018624.1"/>
    <property type="gene ID" value="ENSGWIG00000008773.1"/>
</dbReference>
<organism evidence="8 9">
    <name type="scientific">Gouania willdenowi</name>
    <name type="common">Blunt-snouted clingfish</name>
    <name type="synonym">Lepadogaster willdenowi</name>
    <dbReference type="NCBI Taxonomy" id="441366"/>
    <lineage>
        <taxon>Eukaryota</taxon>
        <taxon>Metazoa</taxon>
        <taxon>Chordata</taxon>
        <taxon>Craniata</taxon>
        <taxon>Vertebrata</taxon>
        <taxon>Euteleostomi</taxon>
        <taxon>Actinopterygii</taxon>
        <taxon>Neopterygii</taxon>
        <taxon>Teleostei</taxon>
        <taxon>Neoteleostei</taxon>
        <taxon>Acanthomorphata</taxon>
        <taxon>Ovalentaria</taxon>
        <taxon>Blenniimorphae</taxon>
        <taxon>Blenniiformes</taxon>
        <taxon>Gobiesocoidei</taxon>
        <taxon>Gobiesocidae</taxon>
        <taxon>Gobiesocinae</taxon>
        <taxon>Gouania</taxon>
    </lineage>
</organism>
<dbReference type="PANTHER" id="PTHR46026:SF3">
    <property type="entry name" value="RHO GUANINE NUCLEOTIDE EXCHANGE FACTOR 7"/>
    <property type="match status" value="1"/>
</dbReference>
<comment type="subcellular location">
    <subcellularLocation>
        <location evidence="1">Cell projection</location>
        <location evidence="1">Lamellipodium</location>
    </subcellularLocation>
</comment>
<dbReference type="SUPFAM" id="SSF48065">
    <property type="entry name" value="DBL homology domain (DH-domain)"/>
    <property type="match status" value="1"/>
</dbReference>
<dbReference type="FunFam" id="1.20.5.390:FF:000001">
    <property type="entry name" value="rho guanine nucleotide exchange factor 7 isoform X1"/>
    <property type="match status" value="1"/>
</dbReference>
<dbReference type="Pfam" id="PF16614">
    <property type="entry name" value="RhoGEF67_u2"/>
    <property type="match status" value="1"/>
</dbReference>
<dbReference type="SMART" id="SM00325">
    <property type="entry name" value="RhoGEF"/>
    <property type="match status" value="1"/>
</dbReference>
<dbReference type="SMART" id="SM00233">
    <property type="entry name" value="PH"/>
    <property type="match status" value="1"/>
</dbReference>
<proteinExistence type="predicted"/>